<dbReference type="SMART" id="SM00535">
    <property type="entry name" value="RIBOc"/>
    <property type="match status" value="1"/>
</dbReference>
<dbReference type="GO" id="GO:0006397">
    <property type="term" value="P:mRNA processing"/>
    <property type="evidence" value="ECO:0007669"/>
    <property type="project" value="UniProtKB-UniRule"/>
</dbReference>
<keyword evidence="14 15" id="KW-0694">RNA-binding</keyword>
<dbReference type="CDD" id="cd10845">
    <property type="entry name" value="DSRM_RNAse_III_family"/>
    <property type="match status" value="1"/>
</dbReference>
<protein>
    <recommendedName>
        <fullName evidence="15">Ribonuclease 3</fullName>
        <ecNumber evidence="15">3.1.26.3</ecNumber>
    </recommendedName>
    <alternativeName>
        <fullName evidence="15">Ribonuclease III</fullName>
        <shortName evidence="15">RNase III</shortName>
    </alternativeName>
</protein>
<comment type="cofactor">
    <cofactor evidence="15">
        <name>Mg(2+)</name>
        <dbReference type="ChEBI" id="CHEBI:18420"/>
    </cofactor>
</comment>
<accession>A0A2U3D7U3</accession>
<feature type="binding site" evidence="15">
    <location>
        <position position="121"/>
    </location>
    <ligand>
        <name>Mg(2+)</name>
        <dbReference type="ChEBI" id="CHEBI:18420"/>
    </ligand>
</feature>
<keyword evidence="12 15" id="KW-0378">Hydrolase</keyword>
<dbReference type="GO" id="GO:0008033">
    <property type="term" value="P:tRNA processing"/>
    <property type="evidence" value="ECO:0007669"/>
    <property type="project" value="UniProtKB-KW"/>
</dbReference>
<dbReference type="OrthoDB" id="9805026at2"/>
<dbReference type="CDD" id="cd00593">
    <property type="entry name" value="RIBOc"/>
    <property type="match status" value="1"/>
</dbReference>
<evidence type="ECO:0000256" key="11">
    <source>
        <dbReference type="ARBA" id="ARBA00022759"/>
    </source>
</evidence>
<dbReference type="EC" id="3.1.26.3" evidence="15"/>
<dbReference type="AlphaFoldDB" id="A0A2U3D7U3"/>
<dbReference type="Gene3D" id="1.10.1520.10">
    <property type="entry name" value="Ribonuclease III domain"/>
    <property type="match status" value="1"/>
</dbReference>
<evidence type="ECO:0000256" key="8">
    <source>
        <dbReference type="ARBA" id="ARBA00022694"/>
    </source>
</evidence>
<proteinExistence type="inferred from homology"/>
<dbReference type="InterPro" id="IPR011907">
    <property type="entry name" value="RNase_III"/>
</dbReference>
<keyword evidence="10 15" id="KW-0479">Metal-binding</keyword>
<dbReference type="GO" id="GO:0003725">
    <property type="term" value="F:double-stranded RNA binding"/>
    <property type="evidence" value="ECO:0007669"/>
    <property type="project" value="TreeGrafter"/>
</dbReference>
<sequence length="231" mass="26172">MNSLPLSQLCTKLEVSFSELSLLKAAFTHSSFRNEHKRDQIQDNERLEFLGDAVLELCVSRYLYRELPEAPEGELTRMRSAIVCEPSLVAAAKNLDFPRYLRLGKGEELSGGRERPSLLADVFEAFIGALFLDRGLDAVEDFMTRHFYPRIEIIGEHLHRDYKTLLQEYVQKQGLGTLVYEITAERGPAHDREFVANVMIAGEVWGEGVGHSKKAAEQNAARKALQRQSFT</sequence>
<dbReference type="FunFam" id="3.30.160.20:FF:000003">
    <property type="entry name" value="Ribonuclease 3"/>
    <property type="match status" value="1"/>
</dbReference>
<dbReference type="Pfam" id="PF14622">
    <property type="entry name" value="Ribonucleas_3_3"/>
    <property type="match status" value="1"/>
</dbReference>
<evidence type="ECO:0000313" key="18">
    <source>
        <dbReference type="EMBL" id="PWI57354.1"/>
    </source>
</evidence>
<dbReference type="GO" id="GO:0046872">
    <property type="term" value="F:metal ion binding"/>
    <property type="evidence" value="ECO:0007669"/>
    <property type="project" value="UniProtKB-KW"/>
</dbReference>
<evidence type="ECO:0000256" key="9">
    <source>
        <dbReference type="ARBA" id="ARBA00022722"/>
    </source>
</evidence>
<dbReference type="InterPro" id="IPR014720">
    <property type="entry name" value="dsRBD_dom"/>
</dbReference>
<dbReference type="GO" id="GO:0010468">
    <property type="term" value="P:regulation of gene expression"/>
    <property type="evidence" value="ECO:0007669"/>
    <property type="project" value="TreeGrafter"/>
</dbReference>
<dbReference type="SUPFAM" id="SSF54768">
    <property type="entry name" value="dsRNA-binding domain-like"/>
    <property type="match status" value="1"/>
</dbReference>
<keyword evidence="13 15" id="KW-0460">Magnesium</keyword>
<keyword evidence="11 15" id="KW-0255">Endonuclease</keyword>
<feature type="binding site" evidence="15">
    <location>
        <position position="48"/>
    </location>
    <ligand>
        <name>Mg(2+)</name>
        <dbReference type="ChEBI" id="CHEBI:18420"/>
    </ligand>
</feature>
<dbReference type="PANTHER" id="PTHR11207">
    <property type="entry name" value="RIBONUCLEASE III"/>
    <property type="match status" value="1"/>
</dbReference>
<feature type="binding site" evidence="15">
    <location>
        <position position="124"/>
    </location>
    <ligand>
        <name>Mg(2+)</name>
        <dbReference type="ChEBI" id="CHEBI:18420"/>
    </ligand>
</feature>
<comment type="function">
    <text evidence="15">Digests double-stranded RNA. Involved in the processing of primary rRNA transcript to yield the immediate precursors to the large and small rRNAs (23S and 16S). Processes some mRNAs, and tRNAs when they are encoded in the rRNA operon. Processes pre-crRNA and tracrRNA of type II CRISPR loci if present in the organism.</text>
</comment>
<dbReference type="InterPro" id="IPR036389">
    <property type="entry name" value="RNase_III_sf"/>
</dbReference>
<feature type="active site" evidence="15">
    <location>
        <position position="52"/>
    </location>
</feature>
<dbReference type="GO" id="GO:0005737">
    <property type="term" value="C:cytoplasm"/>
    <property type="evidence" value="ECO:0007669"/>
    <property type="project" value="UniProtKB-SubCell"/>
</dbReference>
<organism evidence="18 19">
    <name type="scientific">Sulfoacidibacillus thermotolerans</name>
    <name type="common">Acidibacillus sulfuroxidans</name>
    <dbReference type="NCBI Taxonomy" id="1765684"/>
    <lineage>
        <taxon>Bacteria</taxon>
        <taxon>Bacillati</taxon>
        <taxon>Bacillota</taxon>
        <taxon>Bacilli</taxon>
        <taxon>Bacillales</taxon>
        <taxon>Alicyclobacillaceae</taxon>
        <taxon>Sulfoacidibacillus</taxon>
    </lineage>
</organism>
<evidence type="ECO:0000256" key="14">
    <source>
        <dbReference type="ARBA" id="ARBA00022884"/>
    </source>
</evidence>
<dbReference type="HAMAP" id="MF_00104">
    <property type="entry name" value="RNase_III"/>
    <property type="match status" value="1"/>
</dbReference>
<dbReference type="NCBIfam" id="TIGR02191">
    <property type="entry name" value="RNaseIII"/>
    <property type="match status" value="1"/>
</dbReference>
<evidence type="ECO:0000313" key="19">
    <source>
        <dbReference type="Proteomes" id="UP000245380"/>
    </source>
</evidence>
<dbReference type="SUPFAM" id="SSF69065">
    <property type="entry name" value="RNase III domain-like"/>
    <property type="match status" value="1"/>
</dbReference>
<keyword evidence="7 15" id="KW-0507">mRNA processing</keyword>
<evidence type="ECO:0000256" key="7">
    <source>
        <dbReference type="ARBA" id="ARBA00022664"/>
    </source>
</evidence>
<evidence type="ECO:0000259" key="17">
    <source>
        <dbReference type="PROSITE" id="PS50142"/>
    </source>
</evidence>
<feature type="active site" evidence="15">
    <location>
        <position position="124"/>
    </location>
</feature>
<dbReference type="PROSITE" id="PS00517">
    <property type="entry name" value="RNASE_3_1"/>
    <property type="match status" value="1"/>
</dbReference>
<evidence type="ECO:0000259" key="16">
    <source>
        <dbReference type="PROSITE" id="PS50137"/>
    </source>
</evidence>
<dbReference type="GO" id="GO:0019843">
    <property type="term" value="F:rRNA binding"/>
    <property type="evidence" value="ECO:0007669"/>
    <property type="project" value="UniProtKB-KW"/>
</dbReference>
<comment type="similarity">
    <text evidence="3">Belongs to the ribonuclease III family.</text>
</comment>
<dbReference type="SMART" id="SM00358">
    <property type="entry name" value="DSRM"/>
    <property type="match status" value="1"/>
</dbReference>
<comment type="catalytic activity">
    <reaction evidence="1 15">
        <text>Endonucleolytic cleavage to 5'-phosphomonoester.</text>
        <dbReference type="EC" id="3.1.26.3"/>
    </reaction>
</comment>
<dbReference type="PANTHER" id="PTHR11207:SF0">
    <property type="entry name" value="RIBONUCLEASE 3"/>
    <property type="match status" value="1"/>
</dbReference>
<evidence type="ECO:0000256" key="4">
    <source>
        <dbReference type="ARBA" id="ARBA00011738"/>
    </source>
</evidence>
<reference evidence="18 19" key="1">
    <citation type="submission" date="2016-11" db="EMBL/GenBank/DDBJ databases">
        <title>Comparative genomics of Acidibacillus ferroxidans species.</title>
        <authorList>
            <person name="Oliveira G."/>
            <person name="Nunes G."/>
            <person name="Oliveira R."/>
            <person name="Araujo F."/>
            <person name="Salim A."/>
            <person name="Scholte L."/>
            <person name="Morais D."/>
            <person name="Nancucheo I."/>
            <person name="Johnson D.B."/>
            <person name="Grail B."/>
            <person name="Bittencourt J."/>
            <person name="Valadares R."/>
        </authorList>
    </citation>
    <scope>NUCLEOTIDE SEQUENCE [LARGE SCALE GENOMIC DNA]</scope>
    <source>
        <strain evidence="18 19">Y002</strain>
    </source>
</reference>
<feature type="domain" description="RNase III" evidence="17">
    <location>
        <begin position="6"/>
        <end position="135"/>
    </location>
</feature>
<dbReference type="GO" id="GO:0042802">
    <property type="term" value="F:identical protein binding"/>
    <property type="evidence" value="ECO:0007669"/>
    <property type="project" value="UniProtKB-ARBA"/>
</dbReference>
<evidence type="ECO:0000256" key="6">
    <source>
        <dbReference type="ARBA" id="ARBA00022552"/>
    </source>
</evidence>
<dbReference type="GO" id="GO:0004525">
    <property type="term" value="F:ribonuclease III activity"/>
    <property type="evidence" value="ECO:0007669"/>
    <property type="project" value="UniProtKB-UniRule"/>
</dbReference>
<keyword evidence="5 15" id="KW-0963">Cytoplasm</keyword>
<gene>
    <name evidence="15" type="primary">rnc</name>
    <name evidence="18" type="ORF">BM613_09165</name>
</gene>
<keyword evidence="19" id="KW-1185">Reference proteome</keyword>
<feature type="domain" description="DRBM" evidence="16">
    <location>
        <begin position="161"/>
        <end position="230"/>
    </location>
</feature>
<dbReference type="PROSITE" id="PS50137">
    <property type="entry name" value="DS_RBD"/>
    <property type="match status" value="1"/>
</dbReference>
<evidence type="ECO:0000256" key="1">
    <source>
        <dbReference type="ARBA" id="ARBA00000109"/>
    </source>
</evidence>
<dbReference type="InterPro" id="IPR000999">
    <property type="entry name" value="RNase_III_dom"/>
</dbReference>
<keyword evidence="9 15" id="KW-0540">Nuclease</keyword>
<dbReference type="PROSITE" id="PS50142">
    <property type="entry name" value="RNASE_3_2"/>
    <property type="match status" value="1"/>
</dbReference>
<evidence type="ECO:0000256" key="2">
    <source>
        <dbReference type="ARBA" id="ARBA00004496"/>
    </source>
</evidence>
<evidence type="ECO:0000256" key="10">
    <source>
        <dbReference type="ARBA" id="ARBA00022723"/>
    </source>
</evidence>
<evidence type="ECO:0000256" key="3">
    <source>
        <dbReference type="ARBA" id="ARBA00010183"/>
    </source>
</evidence>
<keyword evidence="6 15" id="KW-0698">rRNA processing</keyword>
<comment type="subcellular location">
    <subcellularLocation>
        <location evidence="2 15">Cytoplasm</location>
    </subcellularLocation>
</comment>
<dbReference type="Gene3D" id="3.30.160.20">
    <property type="match status" value="1"/>
</dbReference>
<keyword evidence="15" id="KW-0699">rRNA-binding</keyword>
<dbReference type="EMBL" id="MPDK01000014">
    <property type="protein sequence ID" value="PWI57354.1"/>
    <property type="molecule type" value="Genomic_DNA"/>
</dbReference>
<dbReference type="Proteomes" id="UP000245380">
    <property type="component" value="Unassembled WGS sequence"/>
</dbReference>
<dbReference type="Pfam" id="PF00035">
    <property type="entry name" value="dsrm"/>
    <property type="match status" value="1"/>
</dbReference>
<evidence type="ECO:0000256" key="15">
    <source>
        <dbReference type="HAMAP-Rule" id="MF_00104"/>
    </source>
</evidence>
<keyword evidence="8 15" id="KW-0819">tRNA processing</keyword>
<comment type="subunit">
    <text evidence="4 15">Homodimer.</text>
</comment>
<evidence type="ECO:0000256" key="13">
    <source>
        <dbReference type="ARBA" id="ARBA00022842"/>
    </source>
</evidence>
<dbReference type="GO" id="GO:0006364">
    <property type="term" value="P:rRNA processing"/>
    <property type="evidence" value="ECO:0007669"/>
    <property type="project" value="UniProtKB-UniRule"/>
</dbReference>
<comment type="caution">
    <text evidence="18">The sequence shown here is derived from an EMBL/GenBank/DDBJ whole genome shotgun (WGS) entry which is preliminary data.</text>
</comment>
<name>A0A2U3D7U3_SULT2</name>
<dbReference type="FunFam" id="1.10.1520.10:FF:000001">
    <property type="entry name" value="Ribonuclease 3"/>
    <property type="match status" value="1"/>
</dbReference>
<evidence type="ECO:0000256" key="5">
    <source>
        <dbReference type="ARBA" id="ARBA00022490"/>
    </source>
</evidence>
<dbReference type="RefSeq" id="WP_109430889.1">
    <property type="nucleotide sequence ID" value="NZ_MPDK01000014.1"/>
</dbReference>
<evidence type="ECO:0000256" key="12">
    <source>
        <dbReference type="ARBA" id="ARBA00022801"/>
    </source>
</evidence>